<feature type="non-terminal residue" evidence="1">
    <location>
        <position position="86"/>
    </location>
</feature>
<name>A0A0F8WMZ3_9ZZZZ</name>
<protein>
    <submittedName>
        <fullName evidence="1">Uncharacterized protein</fullName>
    </submittedName>
</protein>
<sequence>MFWLVTNKQFKKESKKISNSFLQHSDLIGEQDKSIAELTSQSLNNRILIEKNQDSIKSQNEKIARLEGMVSVMLHKADYVKSQSLP</sequence>
<gene>
    <name evidence="1" type="ORF">LCGC14_3048150</name>
</gene>
<proteinExistence type="predicted"/>
<dbReference type="AlphaFoldDB" id="A0A0F8WMZ3"/>
<comment type="caution">
    <text evidence="1">The sequence shown here is derived from an EMBL/GenBank/DDBJ whole genome shotgun (WGS) entry which is preliminary data.</text>
</comment>
<evidence type="ECO:0000313" key="1">
    <source>
        <dbReference type="EMBL" id="KKK58068.1"/>
    </source>
</evidence>
<organism evidence="1">
    <name type="scientific">marine sediment metagenome</name>
    <dbReference type="NCBI Taxonomy" id="412755"/>
    <lineage>
        <taxon>unclassified sequences</taxon>
        <taxon>metagenomes</taxon>
        <taxon>ecological metagenomes</taxon>
    </lineage>
</organism>
<accession>A0A0F8WMZ3</accession>
<reference evidence="1" key="1">
    <citation type="journal article" date="2015" name="Nature">
        <title>Complex archaea that bridge the gap between prokaryotes and eukaryotes.</title>
        <authorList>
            <person name="Spang A."/>
            <person name="Saw J.H."/>
            <person name="Jorgensen S.L."/>
            <person name="Zaremba-Niedzwiedzka K."/>
            <person name="Martijn J."/>
            <person name="Lind A.E."/>
            <person name="van Eijk R."/>
            <person name="Schleper C."/>
            <person name="Guy L."/>
            <person name="Ettema T.J."/>
        </authorList>
    </citation>
    <scope>NUCLEOTIDE SEQUENCE</scope>
</reference>
<dbReference type="EMBL" id="LAZR01064162">
    <property type="protein sequence ID" value="KKK58068.1"/>
    <property type="molecule type" value="Genomic_DNA"/>
</dbReference>